<dbReference type="KEGG" id="sarm:DVA86_09675"/>
<feature type="region of interest" description="Disordered" evidence="1">
    <location>
        <begin position="191"/>
        <end position="240"/>
    </location>
</feature>
<dbReference type="Gene3D" id="3.40.630.30">
    <property type="match status" value="1"/>
</dbReference>
<protein>
    <submittedName>
        <fullName evidence="2">GNAT family N-acetyltransferase</fullName>
    </submittedName>
</protein>
<proteinExistence type="predicted"/>
<feature type="region of interest" description="Disordered" evidence="1">
    <location>
        <begin position="1"/>
        <end position="167"/>
    </location>
</feature>
<reference evidence="2 3" key="1">
    <citation type="submission" date="2018-07" db="EMBL/GenBank/DDBJ databases">
        <title>Draft genome of the type strain Streptomyces armeniacus ATCC 15676.</title>
        <authorList>
            <person name="Labana P."/>
            <person name="Gosse J.T."/>
            <person name="Boddy C.N."/>
        </authorList>
    </citation>
    <scope>NUCLEOTIDE SEQUENCE [LARGE SCALE GENOMIC DNA]</scope>
    <source>
        <strain evidence="2 3">ATCC 15676</strain>
    </source>
</reference>
<feature type="compositionally biased region" description="Basic and acidic residues" evidence="1">
    <location>
        <begin position="93"/>
        <end position="103"/>
    </location>
</feature>
<dbReference type="InterPro" id="IPR016181">
    <property type="entry name" value="Acyl_CoA_acyltransferase"/>
</dbReference>
<evidence type="ECO:0000256" key="1">
    <source>
        <dbReference type="SAM" id="MobiDB-lite"/>
    </source>
</evidence>
<organism evidence="2 3">
    <name type="scientific">Streptomyces armeniacus</name>
    <dbReference type="NCBI Taxonomy" id="83291"/>
    <lineage>
        <taxon>Bacteria</taxon>
        <taxon>Bacillati</taxon>
        <taxon>Actinomycetota</taxon>
        <taxon>Actinomycetes</taxon>
        <taxon>Kitasatosporales</taxon>
        <taxon>Streptomycetaceae</taxon>
        <taxon>Streptomyces</taxon>
    </lineage>
</organism>
<name>A0A345Y003_9ACTN</name>
<evidence type="ECO:0000313" key="2">
    <source>
        <dbReference type="EMBL" id="AXK37219.1"/>
    </source>
</evidence>
<gene>
    <name evidence="2" type="ORF">DVA86_09675</name>
</gene>
<evidence type="ECO:0000313" key="3">
    <source>
        <dbReference type="Proteomes" id="UP000254425"/>
    </source>
</evidence>
<sequence length="570" mass="63622">MDDRRRRRHLSPRRRLLRLAAHHQARPPTPHRRRTAHPHGQHAPLPAARVPQHPLRPGPGPPVGPHRPLRHPHPRPPRVVGERRVRHQHRDRVHPVHSDHRPPGPEGPPPRGRRRIPPHDPGHARLRRPGRPRPRVHRLECPRRGDRAVQRGGDPPRPRDERAVGQPHPRCRLRLHAGAVPVLLGVRHDRRTGPVHLPPRHRAARTVGGGGRLLPPGVPRLARTQSAEPTPPKEPPLNTDLVHSIHDVPAGEWDRLARQTSLYLSHRWLAGEEQDPTATASYVLVRDREGAILAATPLYEVHEEPNDNYRTDTVLSSPASPRVIAGARRGYHNSPLTAPGLTADQRAACLTLLRDAARAHAGRLGTTHWWPYLTRAAADALAPLYRERPRHQQDDATIPLPGHGFDDYVASLPAKRRAGVRSERRAFAESGLDLRIQPLGDCYQDAGSLLAGHQKSHGHARDSTGVMTELLKRQAEAMGDTARVAAAYDQDRMIGFCLSYHYGATTWIRAVAADKEHPAPYAYFNLAYYLPIEDAYAHKTTALHAGMKSIEAKRLRGAEVSSLYALHDVP</sequence>
<feature type="compositionally biased region" description="Basic and acidic residues" evidence="1">
    <location>
        <begin position="137"/>
        <end position="163"/>
    </location>
</feature>
<dbReference type="Proteomes" id="UP000254425">
    <property type="component" value="Chromosome"/>
</dbReference>
<dbReference type="AlphaFoldDB" id="A0A345Y003"/>
<feature type="compositionally biased region" description="Basic residues" evidence="1">
    <location>
        <begin position="67"/>
        <end position="76"/>
    </location>
</feature>
<keyword evidence="3" id="KW-1185">Reference proteome</keyword>
<dbReference type="EMBL" id="CP031320">
    <property type="protein sequence ID" value="AXK37219.1"/>
    <property type="molecule type" value="Genomic_DNA"/>
</dbReference>
<dbReference type="InterPro" id="IPR007434">
    <property type="entry name" value="FemAB-like"/>
</dbReference>
<accession>A0A345Y003</accession>
<dbReference type="PANTHER" id="PTHR47017:SF1">
    <property type="entry name" value="ACYL-COA"/>
    <property type="match status" value="1"/>
</dbReference>
<keyword evidence="2" id="KW-0808">Transferase</keyword>
<dbReference type="SUPFAM" id="SSF55729">
    <property type="entry name" value="Acyl-CoA N-acyltransferases (Nat)"/>
    <property type="match status" value="1"/>
</dbReference>
<feature type="compositionally biased region" description="Basic residues" evidence="1">
    <location>
        <begin position="1"/>
        <end position="40"/>
    </location>
</feature>
<dbReference type="PANTHER" id="PTHR47017">
    <property type="entry name" value="ACYL-COA"/>
    <property type="match status" value="1"/>
</dbReference>
<dbReference type="GO" id="GO:0016740">
    <property type="term" value="F:transferase activity"/>
    <property type="evidence" value="ECO:0007669"/>
    <property type="project" value="UniProtKB-KW"/>
</dbReference>
<feature type="compositionally biased region" description="Pro residues" evidence="1">
    <location>
        <begin position="54"/>
        <end position="65"/>
    </location>
</feature>
<dbReference type="Pfam" id="PF04339">
    <property type="entry name" value="FemAB_like"/>
    <property type="match status" value="1"/>
</dbReference>
<feature type="compositionally biased region" description="Basic residues" evidence="1">
    <location>
        <begin position="124"/>
        <end position="136"/>
    </location>
</feature>